<dbReference type="Proteomes" id="UP000826195">
    <property type="component" value="Unassembled WGS sequence"/>
</dbReference>
<evidence type="ECO:0000313" key="2">
    <source>
        <dbReference type="Proteomes" id="UP000826195"/>
    </source>
</evidence>
<keyword evidence="2" id="KW-1185">Reference proteome</keyword>
<dbReference type="AlphaFoldDB" id="A0AAV7IHJ0"/>
<gene>
    <name evidence="1" type="ORF">KQX54_020265</name>
</gene>
<evidence type="ECO:0000313" key="1">
    <source>
        <dbReference type="EMBL" id="KAH0550598.1"/>
    </source>
</evidence>
<name>A0AAV7IHJ0_COTGL</name>
<accession>A0AAV7IHJ0</accession>
<dbReference type="EMBL" id="JAHXZJ010001864">
    <property type="protein sequence ID" value="KAH0550598.1"/>
    <property type="molecule type" value="Genomic_DNA"/>
</dbReference>
<sequence>MQNYQDTPLIGGAACPTPAGYKAFQVPCTRVRCVEARRDWSGLSIMPFSKVLSSTAREPKSISNASTYL</sequence>
<comment type="caution">
    <text evidence="1">The sequence shown here is derived from an EMBL/GenBank/DDBJ whole genome shotgun (WGS) entry which is preliminary data.</text>
</comment>
<organism evidence="1 2">
    <name type="scientific">Cotesia glomerata</name>
    <name type="common">Lepidopteran parasitic wasp</name>
    <name type="synonym">Apanteles glomeratus</name>
    <dbReference type="NCBI Taxonomy" id="32391"/>
    <lineage>
        <taxon>Eukaryota</taxon>
        <taxon>Metazoa</taxon>
        <taxon>Ecdysozoa</taxon>
        <taxon>Arthropoda</taxon>
        <taxon>Hexapoda</taxon>
        <taxon>Insecta</taxon>
        <taxon>Pterygota</taxon>
        <taxon>Neoptera</taxon>
        <taxon>Endopterygota</taxon>
        <taxon>Hymenoptera</taxon>
        <taxon>Apocrita</taxon>
        <taxon>Ichneumonoidea</taxon>
        <taxon>Braconidae</taxon>
        <taxon>Microgastrinae</taxon>
        <taxon>Cotesia</taxon>
    </lineage>
</organism>
<reference evidence="1 2" key="1">
    <citation type="journal article" date="2021" name="J. Hered.">
        <title>A chromosome-level genome assembly of the parasitoid wasp, Cotesia glomerata (Hymenoptera: Braconidae).</title>
        <authorList>
            <person name="Pinto B.J."/>
            <person name="Weis J.J."/>
            <person name="Gamble T."/>
            <person name="Ode P.J."/>
            <person name="Paul R."/>
            <person name="Zaspel J.M."/>
        </authorList>
    </citation>
    <scope>NUCLEOTIDE SEQUENCE [LARGE SCALE GENOMIC DNA]</scope>
    <source>
        <strain evidence="1">CgM1</strain>
    </source>
</reference>
<protein>
    <submittedName>
        <fullName evidence="1">Uncharacterized protein</fullName>
    </submittedName>
</protein>
<proteinExistence type="predicted"/>